<dbReference type="Proteomes" id="UP000646548">
    <property type="component" value="Unassembled WGS sequence"/>
</dbReference>
<gene>
    <name evidence="1" type="ORF">FQA47_012425</name>
</gene>
<accession>A0A834F2M7</accession>
<evidence type="ECO:0000313" key="1">
    <source>
        <dbReference type="EMBL" id="KAF6718666.1"/>
    </source>
</evidence>
<reference evidence="1" key="1">
    <citation type="journal article" name="BMC Genomics">
        <title>Long-read sequencing and de novo genome assembly of marine medaka (Oryzias melastigma).</title>
        <authorList>
            <person name="Liang P."/>
            <person name="Saqib H.S.A."/>
            <person name="Ni X."/>
            <person name="Shen Y."/>
        </authorList>
    </citation>
    <scope>NUCLEOTIDE SEQUENCE</scope>
    <source>
        <strain evidence="1">Bigg-433</strain>
    </source>
</reference>
<organism evidence="1 2">
    <name type="scientific">Oryzias melastigma</name>
    <name type="common">Marine medaka</name>
    <dbReference type="NCBI Taxonomy" id="30732"/>
    <lineage>
        <taxon>Eukaryota</taxon>
        <taxon>Metazoa</taxon>
        <taxon>Chordata</taxon>
        <taxon>Craniata</taxon>
        <taxon>Vertebrata</taxon>
        <taxon>Euteleostomi</taxon>
        <taxon>Actinopterygii</taxon>
        <taxon>Neopterygii</taxon>
        <taxon>Teleostei</taxon>
        <taxon>Neoteleostei</taxon>
        <taxon>Acanthomorphata</taxon>
        <taxon>Ovalentaria</taxon>
        <taxon>Atherinomorphae</taxon>
        <taxon>Beloniformes</taxon>
        <taxon>Adrianichthyidae</taxon>
        <taxon>Oryziinae</taxon>
        <taxon>Oryzias</taxon>
    </lineage>
</organism>
<dbReference type="AlphaFoldDB" id="A0A834F2M7"/>
<evidence type="ECO:0000313" key="2">
    <source>
        <dbReference type="Proteomes" id="UP000646548"/>
    </source>
</evidence>
<comment type="caution">
    <text evidence="1">The sequence shown here is derived from an EMBL/GenBank/DDBJ whole genome shotgun (WGS) entry which is preliminary data.</text>
</comment>
<dbReference type="EMBL" id="WKFB01000712">
    <property type="protein sequence ID" value="KAF6718666.1"/>
    <property type="molecule type" value="Genomic_DNA"/>
</dbReference>
<sequence length="77" mass="8966">MTYETQFRFPLSDWINGRLRSNGPENVVRASPKKLPPQLVVKKTQELKASRRNYPLFKEVTSKATFTLELVWLVLCV</sequence>
<proteinExistence type="predicted"/>
<name>A0A834F2M7_ORYME</name>
<protein>
    <submittedName>
        <fullName evidence="1">Uncharacterized protein</fullName>
    </submittedName>
</protein>